<comment type="subcellular location">
    <subcellularLocation>
        <location evidence="3">Endosome membrane</location>
        <topology evidence="3">Multi-pass membrane protein</topology>
    </subcellularLocation>
</comment>
<comment type="catalytic activity">
    <reaction evidence="18">
        <text>2 Cu(+) + NADP(+) + H(+) = 2 Cu(2+) + NADPH</text>
        <dbReference type="Rhea" id="RHEA:71771"/>
        <dbReference type="ChEBI" id="CHEBI:15378"/>
        <dbReference type="ChEBI" id="CHEBI:29036"/>
        <dbReference type="ChEBI" id="CHEBI:49552"/>
        <dbReference type="ChEBI" id="CHEBI:57783"/>
        <dbReference type="ChEBI" id="CHEBI:58349"/>
    </reaction>
    <physiologicalReaction direction="right-to-left" evidence="18">
        <dbReference type="Rhea" id="RHEA:71773"/>
    </physiologicalReaction>
</comment>
<keyword evidence="13" id="KW-0560">Oxidoreductase</keyword>
<comment type="caution">
    <text evidence="23">The sequence shown here is derived from an EMBL/GenBank/DDBJ whole genome shotgun (WGS) entry which is preliminary data.</text>
</comment>
<dbReference type="Proteomes" id="UP000324091">
    <property type="component" value="Chromosome 10"/>
</dbReference>
<keyword evidence="11" id="KW-0274">FAD</keyword>
<evidence type="ECO:0000256" key="7">
    <source>
        <dbReference type="ARBA" id="ARBA00022630"/>
    </source>
</evidence>
<evidence type="ECO:0000259" key="21">
    <source>
        <dbReference type="Pfam" id="PF01794"/>
    </source>
</evidence>
<feature type="transmembrane region" description="Helical" evidence="20">
    <location>
        <begin position="353"/>
        <end position="379"/>
    </location>
</feature>
<keyword evidence="17 20" id="KW-0472">Membrane</keyword>
<evidence type="ECO:0000256" key="3">
    <source>
        <dbReference type="ARBA" id="ARBA00004337"/>
    </source>
</evidence>
<dbReference type="GO" id="GO:0006826">
    <property type="term" value="P:iron ion transport"/>
    <property type="evidence" value="ECO:0007669"/>
    <property type="project" value="UniProtKB-KW"/>
</dbReference>
<dbReference type="PANTHER" id="PTHR14239:SF5">
    <property type="entry name" value="METALLOREDUCTASE STEAP4"/>
    <property type="match status" value="1"/>
</dbReference>
<feature type="transmembrane region" description="Helical" evidence="20">
    <location>
        <begin position="205"/>
        <end position="223"/>
    </location>
</feature>
<comment type="cofactor">
    <cofactor evidence="1">
        <name>heme b</name>
        <dbReference type="ChEBI" id="CHEBI:60344"/>
    </cofactor>
</comment>
<dbReference type="GO" id="GO:0010008">
    <property type="term" value="C:endosome membrane"/>
    <property type="evidence" value="ECO:0007669"/>
    <property type="project" value="UniProtKB-SubCell"/>
</dbReference>
<evidence type="ECO:0000256" key="5">
    <source>
        <dbReference type="ARBA" id="ARBA00022448"/>
    </source>
</evidence>
<protein>
    <submittedName>
        <fullName evidence="23">Metalloreductase STEAP4</fullName>
    </submittedName>
</protein>
<accession>A0A5C6PLG3</accession>
<name>A0A5C6PLG3_9TELE</name>
<dbReference type="InterPro" id="IPR051267">
    <property type="entry name" value="STEAP_metalloreductase"/>
</dbReference>
<evidence type="ECO:0000256" key="19">
    <source>
        <dbReference type="ARBA" id="ARBA00049387"/>
    </source>
</evidence>
<evidence type="ECO:0000256" key="6">
    <source>
        <dbReference type="ARBA" id="ARBA00022496"/>
    </source>
</evidence>
<keyword evidence="8 20" id="KW-0812">Transmembrane</keyword>
<evidence type="ECO:0000256" key="20">
    <source>
        <dbReference type="SAM" id="Phobius"/>
    </source>
</evidence>
<dbReference type="AlphaFoldDB" id="A0A5C6PLG3"/>
<evidence type="ECO:0000256" key="8">
    <source>
        <dbReference type="ARBA" id="ARBA00022692"/>
    </source>
</evidence>
<evidence type="ECO:0000313" key="24">
    <source>
        <dbReference type="Proteomes" id="UP000324091"/>
    </source>
</evidence>
<comment type="similarity">
    <text evidence="4">Belongs to the STEAP family.</text>
</comment>
<dbReference type="InterPro" id="IPR036291">
    <property type="entry name" value="NAD(P)-bd_dom_sf"/>
</dbReference>
<dbReference type="EMBL" id="RHFK02000002">
    <property type="protein sequence ID" value="TWW79267.1"/>
    <property type="molecule type" value="Genomic_DNA"/>
</dbReference>
<keyword evidence="5" id="KW-0813">Transport</keyword>
<dbReference type="InterPro" id="IPR013130">
    <property type="entry name" value="Fe3_Rdtase_TM_dom"/>
</dbReference>
<keyword evidence="14" id="KW-0408">Iron</keyword>
<comment type="catalytic activity">
    <reaction evidence="19">
        <text>2 Fe(2+) + NADP(+) + H(+) = 2 Fe(3+) + NADPH</text>
        <dbReference type="Rhea" id="RHEA:71767"/>
        <dbReference type="ChEBI" id="CHEBI:15378"/>
        <dbReference type="ChEBI" id="CHEBI:29033"/>
        <dbReference type="ChEBI" id="CHEBI:29034"/>
        <dbReference type="ChEBI" id="CHEBI:57783"/>
        <dbReference type="ChEBI" id="CHEBI:58349"/>
    </reaction>
    <physiologicalReaction direction="right-to-left" evidence="19">
        <dbReference type="Rhea" id="RHEA:71769"/>
    </physiologicalReaction>
</comment>
<evidence type="ECO:0000313" key="23">
    <source>
        <dbReference type="EMBL" id="TWW79267.1"/>
    </source>
</evidence>
<feature type="transmembrane region" description="Helical" evidence="20">
    <location>
        <begin position="249"/>
        <end position="274"/>
    </location>
</feature>
<proteinExistence type="inferred from homology"/>
<evidence type="ECO:0000256" key="11">
    <source>
        <dbReference type="ARBA" id="ARBA00022827"/>
    </source>
</evidence>
<evidence type="ECO:0000256" key="15">
    <source>
        <dbReference type="ARBA" id="ARBA00023008"/>
    </source>
</evidence>
<feature type="domain" description="Pyrroline-5-carboxylate reductase catalytic N-terminal" evidence="22">
    <location>
        <begin position="26"/>
        <end position="110"/>
    </location>
</feature>
<keyword evidence="12 20" id="KW-1133">Transmembrane helix</keyword>
<evidence type="ECO:0000256" key="4">
    <source>
        <dbReference type="ARBA" id="ARBA00007729"/>
    </source>
</evidence>
<evidence type="ECO:0000256" key="10">
    <source>
        <dbReference type="ARBA" id="ARBA00022753"/>
    </source>
</evidence>
<feature type="transmembrane region" description="Helical" evidence="20">
    <location>
        <begin position="424"/>
        <end position="447"/>
    </location>
</feature>
<keyword evidence="10" id="KW-0967">Endosome</keyword>
<feature type="domain" description="Ferric oxidoreductase" evidence="21">
    <location>
        <begin position="252"/>
        <end position="390"/>
    </location>
</feature>
<evidence type="ECO:0000259" key="22">
    <source>
        <dbReference type="Pfam" id="PF03807"/>
    </source>
</evidence>
<dbReference type="InterPro" id="IPR028939">
    <property type="entry name" value="P5C_Rdtase_cat_N"/>
</dbReference>
<evidence type="ECO:0000256" key="12">
    <source>
        <dbReference type="ARBA" id="ARBA00022989"/>
    </source>
</evidence>
<evidence type="ECO:0000256" key="2">
    <source>
        <dbReference type="ARBA" id="ARBA00001974"/>
    </source>
</evidence>
<keyword evidence="7" id="KW-0285">Flavoprotein</keyword>
<keyword evidence="9" id="KW-0479">Metal-binding</keyword>
<evidence type="ECO:0000256" key="16">
    <source>
        <dbReference type="ARBA" id="ARBA00023065"/>
    </source>
</evidence>
<evidence type="ECO:0000256" key="14">
    <source>
        <dbReference type="ARBA" id="ARBA00023004"/>
    </source>
</evidence>
<evidence type="ECO:0000256" key="13">
    <source>
        <dbReference type="ARBA" id="ARBA00023002"/>
    </source>
</evidence>
<dbReference type="PANTHER" id="PTHR14239">
    <property type="entry name" value="DUDULIN-RELATED"/>
    <property type="match status" value="1"/>
</dbReference>
<organism evidence="23 24">
    <name type="scientific">Takifugu flavidus</name>
    <name type="common">sansaifugu</name>
    <dbReference type="NCBI Taxonomy" id="433684"/>
    <lineage>
        <taxon>Eukaryota</taxon>
        <taxon>Metazoa</taxon>
        <taxon>Chordata</taxon>
        <taxon>Craniata</taxon>
        <taxon>Vertebrata</taxon>
        <taxon>Euteleostomi</taxon>
        <taxon>Actinopterygii</taxon>
        <taxon>Neopterygii</taxon>
        <taxon>Teleostei</taxon>
        <taxon>Neoteleostei</taxon>
        <taxon>Acanthomorphata</taxon>
        <taxon>Eupercaria</taxon>
        <taxon>Tetraodontiformes</taxon>
        <taxon>Tetradontoidea</taxon>
        <taxon>Tetraodontidae</taxon>
        <taxon>Takifugu</taxon>
    </lineage>
</organism>
<sequence>MGVESDVKPDSVALHPVGATGAPEVMGIFGTGDLGRSLGLRLLQSGYRVVYGSRRPHSCGPVPQGAEVASHAEAAKEASLIFVCVHREHYDFLTTLTPHLKGKVLVDLSNNLKKGIYPEANAAYLQRLVPGADVVKGLNTLSAWALQNGLLAGKQVYLCGNSANAKQAVSEMATKLGLTVLDRGSLSAARELEDFPLRLFPEWRLPLLVAACLMGFFYFYLLIRDVIYAYVETGQDISYRIMISLANKVFPIVSLVMLSLCYLPGCIAAFLQLYRGTKYKRFPNWLDRWMLCRKQMGLVALGLALLHAIYTFIIPIRYAVRHKLISRVVDEMKNNKTTPFYFDNKEAWGTDSFYVLGILGFFLYLLLGLTSLPSVGGSLSWREFSFVQSKLGHLTLSICTAHGYIYGWNKFLRPSTYKWYTPPGYMLCLIVPSVVLVLKILLLLPCVDRALTRIRQGWERNPPLIEVNKASSL</sequence>
<keyword evidence="15" id="KW-0186">Copper</keyword>
<evidence type="ECO:0000256" key="1">
    <source>
        <dbReference type="ARBA" id="ARBA00001970"/>
    </source>
</evidence>
<keyword evidence="6" id="KW-0410">Iron transport</keyword>
<dbReference type="GO" id="GO:0052851">
    <property type="term" value="F:ferric-chelate reductase (NADPH) activity"/>
    <property type="evidence" value="ECO:0007669"/>
    <property type="project" value="TreeGrafter"/>
</dbReference>
<evidence type="ECO:0000256" key="17">
    <source>
        <dbReference type="ARBA" id="ARBA00023136"/>
    </source>
</evidence>
<dbReference type="FunFam" id="3.40.50.720:FF:000051">
    <property type="entry name" value="STEAP2 metalloreductase"/>
    <property type="match status" value="1"/>
</dbReference>
<dbReference type="GO" id="GO:0008823">
    <property type="term" value="F:cupric reductase (NADH) activity"/>
    <property type="evidence" value="ECO:0007669"/>
    <property type="project" value="TreeGrafter"/>
</dbReference>
<comment type="cofactor">
    <cofactor evidence="2">
        <name>FAD</name>
        <dbReference type="ChEBI" id="CHEBI:57692"/>
    </cofactor>
</comment>
<evidence type="ECO:0000256" key="18">
    <source>
        <dbReference type="ARBA" id="ARBA00048958"/>
    </source>
</evidence>
<keyword evidence="24" id="KW-1185">Reference proteome</keyword>
<dbReference type="SUPFAM" id="SSF51735">
    <property type="entry name" value="NAD(P)-binding Rossmann-fold domains"/>
    <property type="match status" value="1"/>
</dbReference>
<dbReference type="Pfam" id="PF01794">
    <property type="entry name" value="Ferric_reduct"/>
    <property type="match status" value="1"/>
</dbReference>
<dbReference type="GO" id="GO:0005886">
    <property type="term" value="C:plasma membrane"/>
    <property type="evidence" value="ECO:0007669"/>
    <property type="project" value="TreeGrafter"/>
</dbReference>
<gene>
    <name evidence="23" type="ORF">D4764_10G0002970</name>
</gene>
<reference evidence="23 24" key="1">
    <citation type="submission" date="2019-04" db="EMBL/GenBank/DDBJ databases">
        <title>Chromosome genome assembly for Takifugu flavidus.</title>
        <authorList>
            <person name="Xiao S."/>
        </authorList>
    </citation>
    <scope>NUCLEOTIDE SEQUENCE [LARGE SCALE GENOMIC DNA]</scope>
    <source>
        <strain evidence="23">HTHZ2018</strain>
        <tissue evidence="23">Muscle</tissue>
    </source>
</reference>
<dbReference type="GO" id="GO:0015677">
    <property type="term" value="P:copper ion import"/>
    <property type="evidence" value="ECO:0007669"/>
    <property type="project" value="TreeGrafter"/>
</dbReference>
<feature type="transmembrane region" description="Helical" evidence="20">
    <location>
        <begin position="295"/>
        <end position="320"/>
    </location>
</feature>
<evidence type="ECO:0000256" key="9">
    <source>
        <dbReference type="ARBA" id="ARBA00022723"/>
    </source>
</evidence>
<dbReference type="GO" id="GO:0046872">
    <property type="term" value="F:metal ion binding"/>
    <property type="evidence" value="ECO:0007669"/>
    <property type="project" value="UniProtKB-KW"/>
</dbReference>
<dbReference type="Pfam" id="PF03807">
    <property type="entry name" value="F420_oxidored"/>
    <property type="match status" value="1"/>
</dbReference>
<keyword evidence="16" id="KW-0406">Ion transport</keyword>
<dbReference type="Gene3D" id="3.40.50.720">
    <property type="entry name" value="NAD(P)-binding Rossmann-like Domain"/>
    <property type="match status" value="1"/>
</dbReference>